<dbReference type="Gene3D" id="2.60.40.60">
    <property type="entry name" value="Cadherins"/>
    <property type="match status" value="6"/>
</dbReference>
<dbReference type="Pfam" id="PF00028">
    <property type="entry name" value="Cadherin"/>
    <property type="match status" value="5"/>
</dbReference>
<evidence type="ECO:0000256" key="5">
    <source>
        <dbReference type="PROSITE-ProRule" id="PRU00043"/>
    </source>
</evidence>
<reference evidence="7 8" key="1">
    <citation type="journal article" date="2017" name="PLoS Biol.">
        <title>The sea cucumber genome provides insights into morphological evolution and visceral regeneration.</title>
        <authorList>
            <person name="Zhang X."/>
            <person name="Sun L."/>
            <person name="Yuan J."/>
            <person name="Sun Y."/>
            <person name="Gao Y."/>
            <person name="Zhang L."/>
            <person name="Li S."/>
            <person name="Dai H."/>
            <person name="Hamel J.F."/>
            <person name="Liu C."/>
            <person name="Yu Y."/>
            <person name="Liu S."/>
            <person name="Lin W."/>
            <person name="Guo K."/>
            <person name="Jin S."/>
            <person name="Xu P."/>
            <person name="Storey K.B."/>
            <person name="Huan P."/>
            <person name="Zhang T."/>
            <person name="Zhou Y."/>
            <person name="Zhang J."/>
            <person name="Lin C."/>
            <person name="Li X."/>
            <person name="Xing L."/>
            <person name="Huo D."/>
            <person name="Sun M."/>
            <person name="Wang L."/>
            <person name="Mercier A."/>
            <person name="Li F."/>
            <person name="Yang H."/>
            <person name="Xiang J."/>
        </authorList>
    </citation>
    <scope>NUCLEOTIDE SEQUENCE [LARGE SCALE GENOMIC DNA]</scope>
    <source>
        <strain evidence="7">Shaxun</strain>
        <tissue evidence="7">Muscle</tissue>
    </source>
</reference>
<name>A0A2G8LNJ6_STIJA</name>
<evidence type="ECO:0000256" key="3">
    <source>
        <dbReference type="ARBA" id="ARBA00022837"/>
    </source>
</evidence>
<feature type="domain" description="Cadherin" evidence="6">
    <location>
        <begin position="79"/>
        <end position="187"/>
    </location>
</feature>
<dbReference type="InterPro" id="IPR015919">
    <property type="entry name" value="Cadherin-like_sf"/>
</dbReference>
<dbReference type="GO" id="GO:0007156">
    <property type="term" value="P:homophilic cell adhesion via plasma membrane adhesion molecules"/>
    <property type="evidence" value="ECO:0007669"/>
    <property type="project" value="InterPro"/>
</dbReference>
<evidence type="ECO:0000313" key="8">
    <source>
        <dbReference type="Proteomes" id="UP000230750"/>
    </source>
</evidence>
<evidence type="ECO:0000259" key="6">
    <source>
        <dbReference type="PROSITE" id="PS50268"/>
    </source>
</evidence>
<protein>
    <submittedName>
        <fullName evidence="7">Putative protocadherin Fat 4</fullName>
    </submittedName>
</protein>
<dbReference type="InterPro" id="IPR002126">
    <property type="entry name" value="Cadherin-like_dom"/>
</dbReference>
<keyword evidence="4" id="KW-0472">Membrane</keyword>
<comment type="caution">
    <text evidence="7">The sequence shown here is derived from an EMBL/GenBank/DDBJ whole genome shotgun (WGS) entry which is preliminary data.</text>
</comment>
<dbReference type="SMART" id="SM00112">
    <property type="entry name" value="CA"/>
    <property type="match status" value="6"/>
</dbReference>
<dbReference type="OrthoDB" id="6079678at2759"/>
<keyword evidence="8" id="KW-1185">Reference proteome</keyword>
<feature type="domain" description="Cadherin" evidence="6">
    <location>
        <begin position="407"/>
        <end position="510"/>
    </location>
</feature>
<dbReference type="PROSITE" id="PS50268">
    <property type="entry name" value="CADHERIN_2"/>
    <property type="match status" value="6"/>
</dbReference>
<proteinExistence type="predicted"/>
<dbReference type="Proteomes" id="UP000230750">
    <property type="component" value="Unassembled WGS sequence"/>
</dbReference>
<dbReference type="PRINTS" id="PR00205">
    <property type="entry name" value="CADHERIN"/>
</dbReference>
<feature type="domain" description="Cadherin" evidence="6">
    <location>
        <begin position="723"/>
        <end position="825"/>
    </location>
</feature>
<dbReference type="CDD" id="cd11304">
    <property type="entry name" value="Cadherin_repeat"/>
    <property type="match status" value="6"/>
</dbReference>
<accession>A0A2G8LNJ6</accession>
<evidence type="ECO:0000256" key="4">
    <source>
        <dbReference type="ARBA" id="ARBA00023136"/>
    </source>
</evidence>
<evidence type="ECO:0000256" key="1">
    <source>
        <dbReference type="ARBA" id="ARBA00004370"/>
    </source>
</evidence>
<feature type="domain" description="Cadherin" evidence="6">
    <location>
        <begin position="510"/>
        <end position="611"/>
    </location>
</feature>
<feature type="domain" description="Cadherin" evidence="6">
    <location>
        <begin position="642"/>
        <end position="722"/>
    </location>
</feature>
<dbReference type="PROSITE" id="PS00232">
    <property type="entry name" value="CADHERIN_1"/>
    <property type="match status" value="1"/>
</dbReference>
<gene>
    <name evidence="7" type="ORF">BSL78_01168</name>
</gene>
<dbReference type="InterPro" id="IPR020894">
    <property type="entry name" value="Cadherin_CS"/>
</dbReference>
<dbReference type="GO" id="GO:0005509">
    <property type="term" value="F:calcium ion binding"/>
    <property type="evidence" value="ECO:0007669"/>
    <property type="project" value="UniProtKB-UniRule"/>
</dbReference>
<dbReference type="PANTHER" id="PTHR24027:SF438">
    <property type="entry name" value="CADHERIN 23"/>
    <property type="match status" value="1"/>
</dbReference>
<dbReference type="InterPro" id="IPR039808">
    <property type="entry name" value="Cadherin"/>
</dbReference>
<dbReference type="GO" id="GO:0016342">
    <property type="term" value="C:catenin complex"/>
    <property type="evidence" value="ECO:0007669"/>
    <property type="project" value="TreeGrafter"/>
</dbReference>
<dbReference type="SUPFAM" id="SSF49313">
    <property type="entry name" value="Cadherin-like"/>
    <property type="match status" value="6"/>
</dbReference>
<dbReference type="GO" id="GO:0008013">
    <property type="term" value="F:beta-catenin binding"/>
    <property type="evidence" value="ECO:0007669"/>
    <property type="project" value="TreeGrafter"/>
</dbReference>
<evidence type="ECO:0000313" key="7">
    <source>
        <dbReference type="EMBL" id="PIK61837.1"/>
    </source>
</evidence>
<dbReference type="EMBL" id="MRZV01000023">
    <property type="protein sequence ID" value="PIK61837.1"/>
    <property type="molecule type" value="Genomic_DNA"/>
</dbReference>
<dbReference type="GO" id="GO:0016477">
    <property type="term" value="P:cell migration"/>
    <property type="evidence" value="ECO:0007669"/>
    <property type="project" value="TreeGrafter"/>
</dbReference>
<dbReference type="PANTHER" id="PTHR24027">
    <property type="entry name" value="CADHERIN-23"/>
    <property type="match status" value="1"/>
</dbReference>
<dbReference type="GO" id="GO:0045296">
    <property type="term" value="F:cadherin binding"/>
    <property type="evidence" value="ECO:0007669"/>
    <property type="project" value="TreeGrafter"/>
</dbReference>
<dbReference type="AlphaFoldDB" id="A0A2G8LNJ6"/>
<feature type="domain" description="Cadherin" evidence="6">
    <location>
        <begin position="305"/>
        <end position="406"/>
    </location>
</feature>
<keyword evidence="3 5" id="KW-0106">Calcium</keyword>
<keyword evidence="2" id="KW-0677">Repeat</keyword>
<comment type="subcellular location">
    <subcellularLocation>
        <location evidence="1">Membrane</location>
    </subcellularLocation>
</comment>
<organism evidence="7 8">
    <name type="scientific">Stichopus japonicus</name>
    <name type="common">Sea cucumber</name>
    <dbReference type="NCBI Taxonomy" id="307972"/>
    <lineage>
        <taxon>Eukaryota</taxon>
        <taxon>Metazoa</taxon>
        <taxon>Echinodermata</taxon>
        <taxon>Eleutherozoa</taxon>
        <taxon>Echinozoa</taxon>
        <taxon>Holothuroidea</taxon>
        <taxon>Aspidochirotacea</taxon>
        <taxon>Aspidochirotida</taxon>
        <taxon>Stichopodidae</taxon>
        <taxon>Apostichopus</taxon>
    </lineage>
</organism>
<evidence type="ECO:0000256" key="2">
    <source>
        <dbReference type="ARBA" id="ARBA00022737"/>
    </source>
</evidence>
<sequence length="1069" mass="118728">MPCYDSKINADEDINDARPYLVADYVFDYEVQSIYNITIGIYSFFKRPCTDPLDSADEVVNSTLLIQVKDLDNQPPVFEPLSYEGTVPENSKTFLSSPRINAFDQDKGIDETILYSLEAADGQWDCTSYVAINESTGILSITKEFNYEEHSTCDISIKAEEEDNDRQTAFAPLTIDIEDVNDECPTVVASSVKGVFVEGEPYVSDVDRQNWLTIRINDIDTELIYETLEITSQFFILEQCAGCDNGLHWIKVNESTAVESENVTITVFDTLYDISSCNADDAGATVIIDILVVETTTNILDPTFDEPSYYETVQENYEGFLLQVSATNSDGDNSGIEYYLDERDVNFNIGKVSGNISVIGVLDYEKIDHYNLMVNAIDTRWTELERSAEVLVNITITNVNDNPPVLEGFPATLYISESTPIGTTVFTVQATDRDADAVLLEYSFNEMSSGFPLEMDLGTGQITTKSNLDADIEGQREYNATVIVSDGQSATDPGLLTVFILDVNDHPPTVTSNTNFDMAENEAGPIPFTINVEDLDYLEVNRDYVITSDGGSNVTINETLGTVYVYGPFDRERQSQFEFSLFVENTAQPRFKTTQYVVVKITDENDESPTFTDVTMSNCKQLDVTEGDVGLTPADPLCTFLANDGDEPGNENSEITYTVDNDEYFIMNNETGELSLQKALDRETNDSITIVVTASDNGKPRLSTKMSASILIEGINDEKPMFQNGEYQIYVHEETAINTKIYTLNATDPDLPVGDPIYYKPRNPDDPVWETFYLNSVDGECEIYTLRPLEYSQTLYRLEIVTYDNDPSPYYSDVTEDNTALLVYVEQRTSCDITADGVDRTIDDVELKDDVVITSVIAKSSCNGSEDEIMFQLDEETFFPVSGEISTSHYSINEENGNIYAKNVSNIDVGTYLLTVTAYNKTGSTLDQSTVTTGVFIGDISFSNSAFDESLVEAREAERSFLVAVNSDVSHDTNLTVTVSDNDNNCTSEETIIFITVMSSLAPMFEMTTTLSTFQRTWKLGFGDTVIRARVHAGFSIHGAWSAAVTPVAELGVLVRGARMVCRGAFDTI</sequence>